<evidence type="ECO:0000313" key="1">
    <source>
        <dbReference type="EMBL" id="OGF41553.1"/>
    </source>
</evidence>
<reference evidence="1 2" key="1">
    <citation type="journal article" date="2016" name="Nat. Commun.">
        <title>Thousands of microbial genomes shed light on interconnected biogeochemical processes in an aquifer system.</title>
        <authorList>
            <person name="Anantharaman K."/>
            <person name="Brown C.T."/>
            <person name="Hug L.A."/>
            <person name="Sharon I."/>
            <person name="Castelle C.J."/>
            <person name="Probst A.J."/>
            <person name="Thomas B.C."/>
            <person name="Singh A."/>
            <person name="Wilkins M.J."/>
            <person name="Karaoz U."/>
            <person name="Brodie E.L."/>
            <person name="Williams K.H."/>
            <person name="Hubbard S.S."/>
            <person name="Banfield J.F."/>
        </authorList>
    </citation>
    <scope>NUCLEOTIDE SEQUENCE [LARGE SCALE GENOMIC DNA]</scope>
</reference>
<accession>A0A1F5TRJ2</accession>
<dbReference type="Proteomes" id="UP000177579">
    <property type="component" value="Unassembled WGS sequence"/>
</dbReference>
<comment type="caution">
    <text evidence="1">The sequence shown here is derived from an EMBL/GenBank/DDBJ whole genome shotgun (WGS) entry which is preliminary data.</text>
</comment>
<dbReference type="EMBL" id="MFGO01000008">
    <property type="protein sequence ID" value="OGF41553.1"/>
    <property type="molecule type" value="Genomic_DNA"/>
</dbReference>
<gene>
    <name evidence="1" type="ORF">A2531_02580</name>
</gene>
<evidence type="ECO:0000313" key="2">
    <source>
        <dbReference type="Proteomes" id="UP000177579"/>
    </source>
</evidence>
<organism evidence="1 2">
    <name type="scientific">Candidatus Falkowbacteria bacterium RIFOXYD2_FULL_34_120</name>
    <dbReference type="NCBI Taxonomy" id="1798007"/>
    <lineage>
        <taxon>Bacteria</taxon>
        <taxon>Candidatus Falkowiibacteriota</taxon>
    </lineage>
</organism>
<name>A0A1F5TRJ2_9BACT</name>
<proteinExistence type="predicted"/>
<sequence length="70" mass="7858">MKVLEDNNYIRVTCSKCKSILGVYARDIYYDDVGHYVGCSVICASCGTIIRIADKDIPSAWRSIIFDDGF</sequence>
<dbReference type="AlphaFoldDB" id="A0A1F5TRJ2"/>
<protein>
    <submittedName>
        <fullName evidence="1">Uncharacterized protein</fullName>
    </submittedName>
</protein>